<protein>
    <submittedName>
        <fullName evidence="1">Uncharacterized protein</fullName>
    </submittedName>
</protein>
<gene>
    <name evidence="1" type="ORF">PDIGIT_LOCUS3496</name>
</gene>
<keyword evidence="2" id="KW-1185">Reference proteome</keyword>
<reference evidence="1" key="1">
    <citation type="submission" date="2023-01" db="EMBL/GenBank/DDBJ databases">
        <authorList>
            <person name="Van Ghelder C."/>
            <person name="Rancurel C."/>
        </authorList>
    </citation>
    <scope>NUCLEOTIDE SEQUENCE</scope>
    <source>
        <strain evidence="1">CNCM I-4278</strain>
    </source>
</reference>
<evidence type="ECO:0000313" key="2">
    <source>
        <dbReference type="Proteomes" id="UP001152607"/>
    </source>
</evidence>
<organism evidence="1 2">
    <name type="scientific">Periconia digitata</name>
    <dbReference type="NCBI Taxonomy" id="1303443"/>
    <lineage>
        <taxon>Eukaryota</taxon>
        <taxon>Fungi</taxon>
        <taxon>Dikarya</taxon>
        <taxon>Ascomycota</taxon>
        <taxon>Pezizomycotina</taxon>
        <taxon>Dothideomycetes</taxon>
        <taxon>Pleosporomycetidae</taxon>
        <taxon>Pleosporales</taxon>
        <taxon>Massarineae</taxon>
        <taxon>Periconiaceae</taxon>
        <taxon>Periconia</taxon>
    </lineage>
</organism>
<dbReference type="Proteomes" id="UP001152607">
    <property type="component" value="Unassembled WGS sequence"/>
</dbReference>
<dbReference type="AlphaFoldDB" id="A0A9W4XFZ1"/>
<dbReference type="EMBL" id="CAOQHR010000002">
    <property type="protein sequence ID" value="CAI6318354.1"/>
    <property type="molecule type" value="Genomic_DNA"/>
</dbReference>
<comment type="caution">
    <text evidence="1">The sequence shown here is derived from an EMBL/GenBank/DDBJ whole genome shotgun (WGS) entry which is preliminary data.</text>
</comment>
<accession>A0A9W4XFZ1</accession>
<proteinExistence type="predicted"/>
<name>A0A9W4XFZ1_9PLEO</name>
<sequence>MQCTQAHTVLPHPHMTYEYICVRACMHTYMVACVYIPPQGFLNPARHNCKILQCSLSYLYVKRCLVFVGLFFPPRIVRNFVISSSGDLSFSTGEVRKGGRTVGRSCRWPF</sequence>
<evidence type="ECO:0000313" key="1">
    <source>
        <dbReference type="EMBL" id="CAI6318354.1"/>
    </source>
</evidence>